<dbReference type="RefSeq" id="WP_261295088.1">
    <property type="nucleotide sequence ID" value="NZ_JANQBK010000013.1"/>
</dbReference>
<organism evidence="2 3">
    <name type="scientific">Sphingomonas hylomeconis</name>
    <dbReference type="NCBI Taxonomy" id="1395958"/>
    <lineage>
        <taxon>Bacteria</taxon>
        <taxon>Pseudomonadati</taxon>
        <taxon>Pseudomonadota</taxon>
        <taxon>Alphaproteobacteria</taxon>
        <taxon>Sphingomonadales</taxon>
        <taxon>Sphingomonadaceae</taxon>
        <taxon>Sphingomonas</taxon>
    </lineage>
</organism>
<evidence type="ECO:0000256" key="1">
    <source>
        <dbReference type="SAM" id="SignalP"/>
    </source>
</evidence>
<keyword evidence="3" id="KW-1185">Reference proteome</keyword>
<proteinExistence type="predicted"/>
<accession>A0ABV7SQ39</accession>
<evidence type="ECO:0008006" key="4">
    <source>
        <dbReference type="Google" id="ProtNLM"/>
    </source>
</evidence>
<feature type="chain" id="PRO_5046673465" description="DUF11 domain-containing protein" evidence="1">
    <location>
        <begin position="22"/>
        <end position="303"/>
    </location>
</feature>
<evidence type="ECO:0000313" key="3">
    <source>
        <dbReference type="Proteomes" id="UP001595713"/>
    </source>
</evidence>
<keyword evidence="1" id="KW-0732">Signal</keyword>
<sequence length="303" mass="29732">MLCARLILSAGLSGFGYTAHAETLAGTRIANTASITYSAAGSPAAALSNTDTIIVAERLDVALVRSSAPLPPSTAAIAVLLTNSGNGQEAFALSARTDGDARPSRFAIDVDGDGQYDAARDTLLADAVTPALAPGATLALLLLGATDGAFDGTQTTIIARAVTGVGTPGTTFAGLGDGGGDAVVGPTGAQAEVSVALDATSTPTLAKTQSVLAPDGTARAIRGAVISYTLRAMFSGPAAAARIDDPLPAGTAYVPGSLLLDGQALSDAADADAGQADAAAIGVALGDIAAAAVRTVQFQVRIQ</sequence>
<dbReference type="Proteomes" id="UP001595713">
    <property type="component" value="Unassembled WGS sequence"/>
</dbReference>
<dbReference type="InterPro" id="IPR047589">
    <property type="entry name" value="DUF11_rpt"/>
</dbReference>
<evidence type="ECO:0000313" key="2">
    <source>
        <dbReference type="EMBL" id="MFC3579062.1"/>
    </source>
</evidence>
<feature type="signal peptide" evidence="1">
    <location>
        <begin position="1"/>
        <end position="21"/>
    </location>
</feature>
<gene>
    <name evidence="2" type="ORF">ACFONA_02700</name>
</gene>
<comment type="caution">
    <text evidence="2">The sequence shown here is derived from an EMBL/GenBank/DDBJ whole genome shotgun (WGS) entry which is preliminary data.</text>
</comment>
<dbReference type="EMBL" id="JBHRXP010000001">
    <property type="protein sequence ID" value="MFC3579062.1"/>
    <property type="molecule type" value="Genomic_DNA"/>
</dbReference>
<reference evidence="3" key="1">
    <citation type="journal article" date="2019" name="Int. J. Syst. Evol. Microbiol.">
        <title>The Global Catalogue of Microorganisms (GCM) 10K type strain sequencing project: providing services to taxonomists for standard genome sequencing and annotation.</title>
        <authorList>
            <consortium name="The Broad Institute Genomics Platform"/>
            <consortium name="The Broad Institute Genome Sequencing Center for Infectious Disease"/>
            <person name="Wu L."/>
            <person name="Ma J."/>
        </authorList>
    </citation>
    <scope>NUCLEOTIDE SEQUENCE [LARGE SCALE GENOMIC DNA]</scope>
    <source>
        <strain evidence="3">KCTC 42739</strain>
    </source>
</reference>
<protein>
    <recommendedName>
        <fullName evidence="4">DUF11 domain-containing protein</fullName>
    </recommendedName>
</protein>
<name>A0ABV7SQ39_9SPHN</name>
<dbReference type="NCBIfam" id="TIGR01451">
    <property type="entry name" value="B_ant_repeat"/>
    <property type="match status" value="1"/>
</dbReference>